<dbReference type="Gene3D" id="3.40.190.150">
    <property type="entry name" value="Bordetella uptake gene, domain 1"/>
    <property type="match status" value="1"/>
</dbReference>
<dbReference type="CDD" id="cd13577">
    <property type="entry name" value="PBP2_BugE_Glu"/>
    <property type="match status" value="1"/>
</dbReference>
<dbReference type="InterPro" id="IPR042100">
    <property type="entry name" value="Bug_dom1"/>
</dbReference>
<evidence type="ECO:0000313" key="3">
    <source>
        <dbReference type="EMBL" id="CAP42917.1"/>
    </source>
</evidence>
<dbReference type="Proteomes" id="UP000001225">
    <property type="component" value="Chromosome"/>
</dbReference>
<evidence type="ECO:0000256" key="2">
    <source>
        <dbReference type="SAM" id="SignalP"/>
    </source>
</evidence>
<dbReference type="AlphaFoldDB" id="A9IP88"/>
<dbReference type="SUPFAM" id="SSF53850">
    <property type="entry name" value="Periplasmic binding protein-like II"/>
    <property type="match status" value="1"/>
</dbReference>
<dbReference type="PIRSF" id="PIRSF017082">
    <property type="entry name" value="YflP"/>
    <property type="match status" value="1"/>
</dbReference>
<evidence type="ECO:0000256" key="1">
    <source>
        <dbReference type="ARBA" id="ARBA00006987"/>
    </source>
</evidence>
<keyword evidence="2" id="KW-0732">Signal</keyword>
<protein>
    <submittedName>
        <fullName evidence="3">Secreted protein</fullName>
    </submittedName>
</protein>
<dbReference type="Gene3D" id="3.40.190.10">
    <property type="entry name" value="Periplasmic binding protein-like II"/>
    <property type="match status" value="1"/>
</dbReference>
<comment type="similarity">
    <text evidence="1">Belongs to the UPF0065 (bug) family.</text>
</comment>
<keyword evidence="4" id="KW-1185">Reference proteome</keyword>
<reference evidence="3 4" key="1">
    <citation type="journal article" date="2008" name="BMC Genomics">
        <title>The missing link: Bordetella petrii is endowed with both the metabolic versatility of environmental bacteria and virulence traits of pathogenic Bordetellae.</title>
        <authorList>
            <person name="Gross R."/>
            <person name="Guzman C.A."/>
            <person name="Sebaihia M."/>
            <person name="Martins Dos Santos V.A."/>
            <person name="Pieper D.H."/>
            <person name="Koebnik R."/>
            <person name="Lechner M."/>
            <person name="Bartels D."/>
            <person name="Buhrmester J."/>
            <person name="Choudhuri J.V."/>
            <person name="Ebensen T."/>
            <person name="Gaigalat L."/>
            <person name="Herrmann S."/>
            <person name="Khachane A.N."/>
            <person name="Larisch C."/>
            <person name="Link S."/>
            <person name="Linke B."/>
            <person name="Meyer F."/>
            <person name="Mormann S."/>
            <person name="Nakunst D."/>
            <person name="Rueckert C."/>
            <person name="Schneiker-Bekel S."/>
            <person name="Schulze K."/>
            <person name="Vorhoelter F.J."/>
            <person name="Yevsa T."/>
            <person name="Engle J.T."/>
            <person name="Goldman W.E."/>
            <person name="Puehler A."/>
            <person name="Goebel U.B."/>
            <person name="Goesmann A."/>
            <person name="Bloecker H."/>
            <person name="Kaiser O."/>
            <person name="Martinez-Arias R."/>
        </authorList>
    </citation>
    <scope>NUCLEOTIDE SEQUENCE [LARGE SCALE GENOMIC DNA]</scope>
    <source>
        <strain evidence="4">ATCC BAA-461 / DSM 12804 / CCUG 43448 / CIP 107267 / Se-1111R</strain>
    </source>
</reference>
<dbReference type="eggNOG" id="COG3181">
    <property type="taxonomic scope" value="Bacteria"/>
</dbReference>
<proteinExistence type="inferred from homology"/>
<organism evidence="3 4">
    <name type="scientific">Bordetella petrii (strain ATCC BAA-461 / DSM 12804 / CCUG 43448 / CIP 107267 / Se-1111R)</name>
    <dbReference type="NCBI Taxonomy" id="340100"/>
    <lineage>
        <taxon>Bacteria</taxon>
        <taxon>Pseudomonadati</taxon>
        <taxon>Pseudomonadota</taxon>
        <taxon>Betaproteobacteria</taxon>
        <taxon>Burkholderiales</taxon>
        <taxon>Alcaligenaceae</taxon>
        <taxon>Bordetella</taxon>
    </lineage>
</organism>
<name>A9IP88_BORPD</name>
<dbReference type="STRING" id="94624.Bpet2575"/>
<gene>
    <name evidence="3" type="primary">bug48</name>
    <name evidence="3" type="ordered locus">Bpet2575</name>
</gene>
<feature type="signal peptide" evidence="2">
    <location>
        <begin position="1"/>
        <end position="25"/>
    </location>
</feature>
<sequence>MLKKNPFFNTALLAVACLIGSGAQAQGYPERPVRLLVPFAAGGTTDLVARIVADGLSRELGQPVVVENRGGGGGAIGAEALTKAAPDGYTIGVATVSTMATNPATNAQTPYDPLKDFTPITNLVNVPNVLTVNPKTPAKTLKEFIALLKSQPGTYSYASAGTGSISHLDGELFKSLTGTDMIHVPYRGSGPALNDTLAGQVSAQFDNLPSSISHIQAGKLRALAVAAPARVAGLPDVPTFAEAGLPAMDNMAWYGLVAPAGVSPAIVKRVHDAAVKTLQDPAIRQRLEERGALVDGNTPEQYAAQIKRELELRKRIADEQHIRLN</sequence>
<dbReference type="PANTHER" id="PTHR42928">
    <property type="entry name" value="TRICARBOXYLATE-BINDING PROTEIN"/>
    <property type="match status" value="1"/>
</dbReference>
<feature type="chain" id="PRO_5002739673" evidence="2">
    <location>
        <begin position="26"/>
        <end position="325"/>
    </location>
</feature>
<dbReference type="EMBL" id="AM902716">
    <property type="protein sequence ID" value="CAP42917.1"/>
    <property type="molecule type" value="Genomic_DNA"/>
</dbReference>
<dbReference type="PANTHER" id="PTHR42928:SF5">
    <property type="entry name" value="BLR1237 PROTEIN"/>
    <property type="match status" value="1"/>
</dbReference>
<evidence type="ECO:0000313" key="4">
    <source>
        <dbReference type="Proteomes" id="UP000001225"/>
    </source>
</evidence>
<accession>A9IP88</accession>
<dbReference type="Pfam" id="PF03401">
    <property type="entry name" value="TctC"/>
    <property type="match status" value="1"/>
</dbReference>
<dbReference type="PROSITE" id="PS51257">
    <property type="entry name" value="PROKAR_LIPOPROTEIN"/>
    <property type="match status" value="1"/>
</dbReference>
<dbReference type="InterPro" id="IPR005064">
    <property type="entry name" value="BUG"/>
</dbReference>
<dbReference type="KEGG" id="bpt:Bpet2575"/>